<dbReference type="KEGG" id="vg:18266043"/>
<dbReference type="Pfam" id="PF00300">
    <property type="entry name" value="His_Phos_1"/>
    <property type="match status" value="1"/>
</dbReference>
<proteinExistence type="predicted"/>
<dbReference type="InterPro" id="IPR013078">
    <property type="entry name" value="His_Pase_superF_clade-1"/>
</dbReference>
<reference evidence="2 3" key="1">
    <citation type="journal article" date="2014" name="Proc. Natl. Acad. Sci. U.S.A.">
        <title>Thirty-thousand-year-old distant relative of giant icosahedral DNA viruses with a pandoravirus morphology.</title>
        <authorList>
            <person name="Legendre M."/>
            <person name="Bartoli J."/>
            <person name="Shmakova L."/>
            <person name="Jeudy S."/>
            <person name="Labadie K."/>
            <person name="Adrait A."/>
            <person name="Lescot M."/>
            <person name="Poirot O."/>
            <person name="Bertaux L."/>
            <person name="Bruley C."/>
            <person name="Coute Y."/>
            <person name="Rivkina E."/>
            <person name="Abergel C."/>
            <person name="Claverie J.M."/>
        </authorList>
    </citation>
    <scope>NUCLEOTIDE SEQUENCE [LARGE SCALE GENOMIC DNA]</scope>
    <source>
        <strain evidence="2">P1084-T</strain>
    </source>
</reference>
<dbReference type="EMBL" id="KF740664">
    <property type="protein sequence ID" value="AHH01582.1"/>
    <property type="molecule type" value="Genomic_DNA"/>
</dbReference>
<dbReference type="GeneID" id="18266043"/>
<protein>
    <submittedName>
        <fullName evidence="2">Phosphoglycerate mutase</fullName>
    </submittedName>
</protein>
<dbReference type="SUPFAM" id="SSF53254">
    <property type="entry name" value="Phosphoglycerate mutase-like"/>
    <property type="match status" value="1"/>
</dbReference>
<dbReference type="Proteomes" id="UP000202176">
    <property type="component" value="Segment"/>
</dbReference>
<organism evidence="2 3">
    <name type="scientific">Pithovirus sibericum</name>
    <dbReference type="NCBI Taxonomy" id="1450746"/>
    <lineage>
        <taxon>Viruses</taxon>
        <taxon>Pithoviruses</taxon>
        <taxon>Orthopithovirinae</taxon>
        <taxon>Alphapithovirus</taxon>
        <taxon>Alphapithovirus sibericum</taxon>
    </lineage>
</organism>
<dbReference type="Gene3D" id="3.40.50.1240">
    <property type="entry name" value="Phosphoglycerate mutase-like"/>
    <property type="match status" value="1"/>
</dbReference>
<evidence type="ECO:0000256" key="1">
    <source>
        <dbReference type="SAM" id="MobiDB-lite"/>
    </source>
</evidence>
<evidence type="ECO:0000313" key="2">
    <source>
        <dbReference type="EMBL" id="AHH01582.1"/>
    </source>
</evidence>
<accession>W5S5M8</accession>
<dbReference type="InterPro" id="IPR029033">
    <property type="entry name" value="His_PPase_superfam"/>
</dbReference>
<gene>
    <name evidence="2" type="ORF">pv_15</name>
</gene>
<evidence type="ECO:0000313" key="3">
    <source>
        <dbReference type="Proteomes" id="UP000202176"/>
    </source>
</evidence>
<feature type="region of interest" description="Disordered" evidence="1">
    <location>
        <begin position="10"/>
        <end position="31"/>
    </location>
</feature>
<dbReference type="OrthoDB" id="32652at10239"/>
<dbReference type="CDD" id="cd07067">
    <property type="entry name" value="HP_PGM_like"/>
    <property type="match status" value="1"/>
</dbReference>
<dbReference type="RefSeq" id="YP_009000917.1">
    <property type="nucleotide sequence ID" value="NC_023423.1"/>
</dbReference>
<sequence>MRLYIRHAEKKHKNGDTNSAQPFDPEITESGKAKTSSLTENLYKIYGFPTLIVCSPFLRTRQTAIEIQNKLLTLTGEKVPIVVDVEVGEYLGNHSKQFSFTVETESYCPKIDRSLQDLDFRIRNHNDRMRALDKEDFNFWVVTHGVVIKRLARFNGVSMRGSPNFLSGMSIRCKGCDSGFIPSRRRNRKQKEILTPSEGFNPATDSRILEKIGDWICPKFKS</sequence>
<name>W5S5M8_9VIRU</name>
<keyword evidence="3" id="KW-1185">Reference proteome</keyword>